<dbReference type="KEGG" id="hazt:108672137"/>
<keyword evidence="5" id="KW-0653">Protein transport</keyword>
<evidence type="ECO:0000256" key="3">
    <source>
        <dbReference type="ARBA" id="ARBA00022448"/>
    </source>
</evidence>
<evidence type="ECO:0000256" key="8">
    <source>
        <dbReference type="ARBA" id="ARBA00024203"/>
    </source>
</evidence>
<dbReference type="GeneID" id="108672137"/>
<proteinExistence type="inferred from homology"/>
<dbReference type="GO" id="GO:0006888">
    <property type="term" value="P:endoplasmic reticulum to Golgi vesicle-mediated transport"/>
    <property type="evidence" value="ECO:0007669"/>
    <property type="project" value="TreeGrafter"/>
</dbReference>
<dbReference type="GO" id="GO:0030134">
    <property type="term" value="C:COPII-coated ER to Golgi transport vesicle"/>
    <property type="evidence" value="ECO:0007669"/>
    <property type="project" value="TreeGrafter"/>
</dbReference>
<dbReference type="GO" id="GO:0000139">
    <property type="term" value="C:Golgi membrane"/>
    <property type="evidence" value="ECO:0007669"/>
    <property type="project" value="TreeGrafter"/>
</dbReference>
<comment type="function">
    <text evidence="9">Regulator of endoplasmic reticulum secretion that acts as a key determinant of brain size. Required for secretion of extracellular matrix proteins. Required for correct brain development by depositing sufficient extracellular matrix proteins for tissue integrity and the proliferation of neural progenitors. Acts as a regulator of the unfolded protein response (UPR).</text>
</comment>
<evidence type="ECO:0000256" key="1">
    <source>
        <dbReference type="ARBA" id="ARBA00004370"/>
    </source>
</evidence>
<name>A0A8B7NNI7_HYAAZ</name>
<evidence type="ECO:0000256" key="7">
    <source>
        <dbReference type="ARBA" id="ARBA00023136"/>
    </source>
</evidence>
<comment type="subcellular location">
    <subcellularLocation>
        <location evidence="1">Membrane</location>
    </subcellularLocation>
</comment>
<reference evidence="11" key="1">
    <citation type="submission" date="2025-08" db="UniProtKB">
        <authorList>
            <consortium name="RefSeq"/>
        </authorList>
    </citation>
    <scope>IDENTIFICATION</scope>
</reference>
<comment type="similarity">
    <text evidence="8">Belongs to the YOS1 family.</text>
</comment>
<protein>
    <recommendedName>
        <fullName evidence="2">Immediate early response 3-interacting protein 1</fullName>
    </recommendedName>
</protein>
<evidence type="ECO:0000256" key="2">
    <source>
        <dbReference type="ARBA" id="ARBA00016434"/>
    </source>
</evidence>
<evidence type="ECO:0000313" key="10">
    <source>
        <dbReference type="Proteomes" id="UP000694843"/>
    </source>
</evidence>
<keyword evidence="7" id="KW-0472">Membrane</keyword>
<dbReference type="Pfam" id="PF08571">
    <property type="entry name" value="Yos1"/>
    <property type="match status" value="1"/>
</dbReference>
<keyword evidence="10" id="KW-1185">Reference proteome</keyword>
<evidence type="ECO:0000313" key="11">
    <source>
        <dbReference type="RefSeq" id="XP_018015252.1"/>
    </source>
</evidence>
<dbReference type="RefSeq" id="XP_018015252.1">
    <property type="nucleotide sequence ID" value="XM_018159763.2"/>
</dbReference>
<dbReference type="GO" id="GO:0015031">
    <property type="term" value="P:protein transport"/>
    <property type="evidence" value="ECO:0007669"/>
    <property type="project" value="UniProtKB-KW"/>
</dbReference>
<keyword evidence="3" id="KW-0813">Transport</keyword>
<keyword evidence="4" id="KW-0812">Transmembrane</keyword>
<evidence type="ECO:0000256" key="6">
    <source>
        <dbReference type="ARBA" id="ARBA00022989"/>
    </source>
</evidence>
<dbReference type="PANTHER" id="PTHR15858:SF0">
    <property type="entry name" value="IMMEDIATE EARLY RESPONSE 3-INTERACTING PROTEIN 1"/>
    <property type="match status" value="1"/>
</dbReference>
<dbReference type="GO" id="GO:0005789">
    <property type="term" value="C:endoplasmic reticulum membrane"/>
    <property type="evidence" value="ECO:0007669"/>
    <property type="project" value="TreeGrafter"/>
</dbReference>
<evidence type="ECO:0000256" key="5">
    <source>
        <dbReference type="ARBA" id="ARBA00022927"/>
    </source>
</evidence>
<dbReference type="InterPro" id="IPR013880">
    <property type="entry name" value="Yos1"/>
</dbReference>
<dbReference type="AlphaFoldDB" id="A0A8B7NNI7"/>
<evidence type="ECO:0000256" key="4">
    <source>
        <dbReference type="ARBA" id="ARBA00022692"/>
    </source>
</evidence>
<organism evidence="10 11">
    <name type="scientific">Hyalella azteca</name>
    <name type="common">Amphipod</name>
    <dbReference type="NCBI Taxonomy" id="294128"/>
    <lineage>
        <taxon>Eukaryota</taxon>
        <taxon>Metazoa</taxon>
        <taxon>Ecdysozoa</taxon>
        <taxon>Arthropoda</taxon>
        <taxon>Crustacea</taxon>
        <taxon>Multicrustacea</taxon>
        <taxon>Malacostraca</taxon>
        <taxon>Eumalacostraca</taxon>
        <taxon>Peracarida</taxon>
        <taxon>Amphipoda</taxon>
        <taxon>Senticaudata</taxon>
        <taxon>Talitrida</taxon>
        <taxon>Talitroidea</taxon>
        <taxon>Hyalellidae</taxon>
        <taxon>Hyalella</taxon>
    </lineage>
</organism>
<dbReference type="OMA" id="VQTVMRM"/>
<keyword evidence="6" id="KW-1133">Transmembrane helix</keyword>
<gene>
    <name evidence="11" type="primary">LOC108672137</name>
</gene>
<sequence length="83" mass="9311">MGFGMYSLIEAVVLTLNAVCVLHEERFLAKLPGWESAPAVPGYGEEATVKAQLFHLIRSIRTVMKYPLVPMNIFIIIFKLLFG</sequence>
<dbReference type="PANTHER" id="PTHR15858">
    <property type="entry name" value="IMMEDIATE EARLY RESPONSE 3-INTERACTING PROTEIN 1"/>
    <property type="match status" value="1"/>
</dbReference>
<evidence type="ECO:0000256" key="9">
    <source>
        <dbReference type="ARBA" id="ARBA00045999"/>
    </source>
</evidence>
<dbReference type="Proteomes" id="UP000694843">
    <property type="component" value="Unplaced"/>
</dbReference>
<accession>A0A8B7NNI7</accession>
<dbReference type="OrthoDB" id="15356at2759"/>